<dbReference type="SUPFAM" id="SSF82679">
    <property type="entry name" value="N-utilization substance G protein NusG, N-terminal domain"/>
    <property type="match status" value="1"/>
</dbReference>
<dbReference type="InterPro" id="IPR047050">
    <property type="entry name" value="NGN"/>
</dbReference>
<dbReference type="Proteomes" id="UP001286174">
    <property type="component" value="Unassembled WGS sequence"/>
</dbReference>
<evidence type="ECO:0000256" key="2">
    <source>
        <dbReference type="ARBA" id="ARBA00022814"/>
    </source>
</evidence>
<keyword evidence="1 5" id="KW-0806">Transcription termination</keyword>
<dbReference type="Pfam" id="PF02357">
    <property type="entry name" value="NusG"/>
    <property type="match status" value="1"/>
</dbReference>
<evidence type="ECO:0000256" key="7">
    <source>
        <dbReference type="RuleBase" id="RU000538"/>
    </source>
</evidence>
<gene>
    <name evidence="5 10" type="primary">nusG</name>
    <name evidence="10" type="ORF">MOZ60_01190</name>
</gene>
<comment type="caution">
    <text evidence="10">The sequence shown here is derived from an EMBL/GenBank/DDBJ whole genome shotgun (WGS) entry which is preliminary data.</text>
</comment>
<keyword evidence="4 5" id="KW-0804">Transcription</keyword>
<sequence>MTEKKTDKKDVSAAVDDEHQKRWYVVNTYSGHENRVKENLEKRVESMGIQDSLFRIVVAEEPEIEIKNGKQVEKMHNMFPGYVFVEMKMTDEAWYVVRNTPGVTGFIGSSGGGAKPFPVAPDEMESILRRMGKSDKKVDVNFGIGDRVRILTGPFSGMEGKVSSMNDQTQVANVLTMLFGRETPTDINYTDLEKIND</sequence>
<keyword evidence="2 5" id="KW-0889">Transcription antitermination</keyword>
<dbReference type="Gene3D" id="2.30.30.30">
    <property type="match status" value="1"/>
</dbReference>
<dbReference type="SUPFAM" id="SSF50104">
    <property type="entry name" value="Translation proteins SH3-like domain"/>
    <property type="match status" value="1"/>
</dbReference>
<dbReference type="GO" id="GO:0032784">
    <property type="term" value="P:regulation of DNA-templated transcription elongation"/>
    <property type="evidence" value="ECO:0007669"/>
    <property type="project" value="InterPro"/>
</dbReference>
<protein>
    <recommendedName>
        <fullName evidence="5 6">Transcription termination/antitermination protein NusG</fullName>
    </recommendedName>
</protein>
<evidence type="ECO:0000259" key="8">
    <source>
        <dbReference type="SMART" id="SM00738"/>
    </source>
</evidence>
<dbReference type="GO" id="GO:0031564">
    <property type="term" value="P:transcription antitermination"/>
    <property type="evidence" value="ECO:0007669"/>
    <property type="project" value="UniProtKB-UniRule"/>
</dbReference>
<reference evidence="10 11" key="1">
    <citation type="submission" date="2022-03" db="EMBL/GenBank/DDBJ databases">
        <title>Novel taxa within the pig intestine.</title>
        <authorList>
            <person name="Wylensek D."/>
            <person name="Bishof K."/>
            <person name="Afrizal A."/>
            <person name="Clavel T."/>
        </authorList>
    </citation>
    <scope>NUCLEOTIDE SEQUENCE [LARGE SCALE GENOMIC DNA]</scope>
    <source>
        <strain evidence="10 11">CLA-KB-P133</strain>
    </source>
</reference>
<dbReference type="GO" id="GO:0006353">
    <property type="term" value="P:DNA-templated transcription termination"/>
    <property type="evidence" value="ECO:0007669"/>
    <property type="project" value="UniProtKB-UniRule"/>
</dbReference>
<evidence type="ECO:0000256" key="6">
    <source>
        <dbReference type="NCBIfam" id="TIGR01956"/>
    </source>
</evidence>
<dbReference type="EMBL" id="JALBUR010000002">
    <property type="protein sequence ID" value="MDX8418703.1"/>
    <property type="molecule type" value="Genomic_DNA"/>
</dbReference>
<dbReference type="InterPro" id="IPR014722">
    <property type="entry name" value="Rib_uL2_dom2"/>
</dbReference>
<dbReference type="HAMAP" id="MF_00948">
    <property type="entry name" value="NusG"/>
    <property type="match status" value="1"/>
</dbReference>
<dbReference type="InterPro" id="IPR006645">
    <property type="entry name" value="NGN-like_dom"/>
</dbReference>
<dbReference type="SMART" id="SM00739">
    <property type="entry name" value="KOW"/>
    <property type="match status" value="1"/>
</dbReference>
<dbReference type="GO" id="GO:0006354">
    <property type="term" value="P:DNA-templated transcription elongation"/>
    <property type="evidence" value="ECO:0007669"/>
    <property type="project" value="UniProtKB-UniRule"/>
</dbReference>
<dbReference type="SMART" id="SM00738">
    <property type="entry name" value="NGN"/>
    <property type="match status" value="1"/>
</dbReference>
<name>A0AB35TZI8_9FIRM</name>
<evidence type="ECO:0000313" key="10">
    <source>
        <dbReference type="EMBL" id="MDX8418703.1"/>
    </source>
</evidence>
<feature type="domain" description="NusG-like N-terminal" evidence="8">
    <location>
        <begin position="20"/>
        <end position="131"/>
    </location>
</feature>
<dbReference type="FunFam" id="3.30.70.940:FF:000002">
    <property type="entry name" value="Transcription termination/antitermination protein NusG"/>
    <property type="match status" value="1"/>
</dbReference>
<dbReference type="InterPro" id="IPR043425">
    <property type="entry name" value="NusG-like"/>
</dbReference>
<dbReference type="CDD" id="cd09891">
    <property type="entry name" value="NGN_Bact_1"/>
    <property type="match status" value="1"/>
</dbReference>
<dbReference type="GO" id="GO:0005829">
    <property type="term" value="C:cytosol"/>
    <property type="evidence" value="ECO:0007669"/>
    <property type="project" value="TreeGrafter"/>
</dbReference>
<dbReference type="InterPro" id="IPR005824">
    <property type="entry name" value="KOW"/>
</dbReference>
<keyword evidence="3 5" id="KW-0805">Transcription regulation</keyword>
<evidence type="ECO:0000256" key="1">
    <source>
        <dbReference type="ARBA" id="ARBA00022472"/>
    </source>
</evidence>
<dbReference type="InterPro" id="IPR010216">
    <property type="entry name" value="Transcrpt_antiterm_NusG_myco"/>
</dbReference>
<dbReference type="PANTHER" id="PTHR30265">
    <property type="entry name" value="RHO-INTERACTING TRANSCRIPTION TERMINATION FACTOR NUSG"/>
    <property type="match status" value="1"/>
</dbReference>
<organism evidence="10 11">
    <name type="scientific">Grylomicrobium aquisgranensis</name>
    <dbReference type="NCBI Taxonomy" id="2926318"/>
    <lineage>
        <taxon>Bacteria</taxon>
        <taxon>Bacillati</taxon>
        <taxon>Bacillota</taxon>
        <taxon>Erysipelotrichia</taxon>
        <taxon>Erysipelotrichales</taxon>
        <taxon>Erysipelotrichaceae</taxon>
        <taxon>Grylomicrobium</taxon>
    </lineage>
</organism>
<dbReference type="InterPro" id="IPR008991">
    <property type="entry name" value="Translation_prot_SH3-like_sf"/>
</dbReference>
<dbReference type="InterPro" id="IPR001062">
    <property type="entry name" value="Transcrpt_antiterm_NusG"/>
</dbReference>
<dbReference type="Gene3D" id="3.30.70.940">
    <property type="entry name" value="NusG, N-terminal domain"/>
    <property type="match status" value="1"/>
</dbReference>
<dbReference type="AlphaFoldDB" id="A0AB35TZI8"/>
<dbReference type="NCBIfam" id="TIGR01956">
    <property type="entry name" value="NusG_myco"/>
    <property type="match status" value="1"/>
</dbReference>
<comment type="function">
    <text evidence="5 7">Participates in transcription elongation, termination and antitermination.</text>
</comment>
<feature type="domain" description="KOW" evidence="9">
    <location>
        <begin position="141"/>
        <end position="168"/>
    </location>
</feature>
<evidence type="ECO:0000256" key="3">
    <source>
        <dbReference type="ARBA" id="ARBA00023015"/>
    </source>
</evidence>
<proteinExistence type="inferred from homology"/>
<dbReference type="PANTHER" id="PTHR30265:SF2">
    <property type="entry name" value="TRANSCRIPTION TERMINATION_ANTITERMINATION PROTEIN NUSG"/>
    <property type="match status" value="1"/>
</dbReference>
<dbReference type="CDD" id="cd06091">
    <property type="entry name" value="KOW_NusG"/>
    <property type="match status" value="1"/>
</dbReference>
<comment type="similarity">
    <text evidence="5 7">Belongs to the NusG family.</text>
</comment>
<dbReference type="InterPro" id="IPR036735">
    <property type="entry name" value="NGN_dom_sf"/>
</dbReference>
<accession>A0AB35TZI8</accession>
<keyword evidence="11" id="KW-1185">Reference proteome</keyword>
<evidence type="ECO:0000256" key="4">
    <source>
        <dbReference type="ARBA" id="ARBA00023163"/>
    </source>
</evidence>
<dbReference type="RefSeq" id="WP_277007026.1">
    <property type="nucleotide sequence ID" value="NZ_JALBUR010000002.1"/>
</dbReference>
<evidence type="ECO:0000259" key="9">
    <source>
        <dbReference type="SMART" id="SM00739"/>
    </source>
</evidence>
<dbReference type="PRINTS" id="PR00338">
    <property type="entry name" value="NUSGTNSCPFCT"/>
</dbReference>
<evidence type="ECO:0000256" key="5">
    <source>
        <dbReference type="HAMAP-Rule" id="MF_00948"/>
    </source>
</evidence>
<evidence type="ECO:0000313" key="11">
    <source>
        <dbReference type="Proteomes" id="UP001286174"/>
    </source>
</evidence>
<dbReference type="NCBIfam" id="TIGR00922">
    <property type="entry name" value="nusG"/>
    <property type="match status" value="1"/>
</dbReference>